<dbReference type="InterPro" id="IPR011990">
    <property type="entry name" value="TPR-like_helical_dom_sf"/>
</dbReference>
<organism evidence="4">
    <name type="scientific">Sesamum radiatum</name>
    <name type="common">Black benniseed</name>
    <dbReference type="NCBI Taxonomy" id="300843"/>
    <lineage>
        <taxon>Eukaryota</taxon>
        <taxon>Viridiplantae</taxon>
        <taxon>Streptophyta</taxon>
        <taxon>Embryophyta</taxon>
        <taxon>Tracheophyta</taxon>
        <taxon>Spermatophyta</taxon>
        <taxon>Magnoliopsida</taxon>
        <taxon>eudicotyledons</taxon>
        <taxon>Gunneridae</taxon>
        <taxon>Pentapetalae</taxon>
        <taxon>asterids</taxon>
        <taxon>lamiids</taxon>
        <taxon>Lamiales</taxon>
        <taxon>Pedaliaceae</taxon>
        <taxon>Sesamum</taxon>
    </lineage>
</organism>
<feature type="repeat" description="PPR" evidence="3">
    <location>
        <begin position="510"/>
        <end position="544"/>
    </location>
</feature>
<protein>
    <submittedName>
        <fullName evidence="4">Pentatricopeptide repeat-containing protein, mitochondrial</fullName>
    </submittedName>
</protein>
<dbReference type="FunFam" id="1.25.40.10:FF:000309">
    <property type="entry name" value="Pentatricopeptide repeat-containing protein, chloroplastic"/>
    <property type="match status" value="1"/>
</dbReference>
<evidence type="ECO:0000256" key="1">
    <source>
        <dbReference type="ARBA" id="ARBA00022737"/>
    </source>
</evidence>
<comment type="caution">
    <text evidence="4">The sequence shown here is derived from an EMBL/GenBank/DDBJ whole genome shotgun (WGS) entry which is preliminary data.</text>
</comment>
<dbReference type="PANTHER" id="PTHR47926">
    <property type="entry name" value="PENTATRICOPEPTIDE REPEAT-CONTAINING PROTEIN"/>
    <property type="match status" value="1"/>
</dbReference>
<accession>A0AAW2N0P8</accession>
<dbReference type="GO" id="GO:0009451">
    <property type="term" value="P:RNA modification"/>
    <property type="evidence" value="ECO:0007669"/>
    <property type="project" value="InterPro"/>
</dbReference>
<keyword evidence="1" id="KW-0677">Repeat</keyword>
<dbReference type="InterPro" id="IPR002885">
    <property type="entry name" value="PPR_rpt"/>
</dbReference>
<dbReference type="AlphaFoldDB" id="A0AAW2N0P8"/>
<dbReference type="FunFam" id="1.25.40.10:FF:000344">
    <property type="entry name" value="Pentatricopeptide repeat-containing protein"/>
    <property type="match status" value="1"/>
</dbReference>
<evidence type="ECO:0000256" key="3">
    <source>
        <dbReference type="PROSITE-ProRule" id="PRU00708"/>
    </source>
</evidence>
<dbReference type="Gene3D" id="1.25.40.10">
    <property type="entry name" value="Tetratricopeptide repeat domain"/>
    <property type="match status" value="4"/>
</dbReference>
<dbReference type="NCBIfam" id="TIGR00756">
    <property type="entry name" value="PPR"/>
    <property type="match status" value="6"/>
</dbReference>
<dbReference type="Pfam" id="PF01535">
    <property type="entry name" value="PPR"/>
    <property type="match status" value="3"/>
</dbReference>
<dbReference type="PANTHER" id="PTHR47926:SF363">
    <property type="entry name" value="PENTATRICOPEPTIDE REPEAT-CONTAINING PROTEIN"/>
    <property type="match status" value="1"/>
</dbReference>
<dbReference type="InterPro" id="IPR046848">
    <property type="entry name" value="E_motif"/>
</dbReference>
<dbReference type="PROSITE" id="PS51375">
    <property type="entry name" value="PPR"/>
    <property type="match status" value="6"/>
</dbReference>
<gene>
    <name evidence="4" type="ORF">Sradi_4857900</name>
</gene>
<comment type="similarity">
    <text evidence="2">Belongs to the PPR family. PCMP-E subfamily.</text>
</comment>
<dbReference type="FunFam" id="1.25.40.10:FF:000073">
    <property type="entry name" value="Pentatricopeptide repeat-containing protein chloroplastic"/>
    <property type="match status" value="1"/>
</dbReference>
<feature type="repeat" description="PPR" evidence="3">
    <location>
        <begin position="175"/>
        <end position="209"/>
    </location>
</feature>
<feature type="repeat" description="PPR" evidence="3">
    <location>
        <begin position="307"/>
        <end position="341"/>
    </location>
</feature>
<dbReference type="EMBL" id="JACGWJ010000021">
    <property type="protein sequence ID" value="KAL0336460.1"/>
    <property type="molecule type" value="Genomic_DNA"/>
</dbReference>
<dbReference type="InterPro" id="IPR046960">
    <property type="entry name" value="PPR_At4g14850-like_plant"/>
</dbReference>
<evidence type="ECO:0000256" key="2">
    <source>
        <dbReference type="ARBA" id="ARBA00061659"/>
    </source>
</evidence>
<evidence type="ECO:0000313" key="4">
    <source>
        <dbReference type="EMBL" id="KAL0336460.1"/>
    </source>
</evidence>
<feature type="repeat" description="PPR" evidence="3">
    <location>
        <begin position="376"/>
        <end position="406"/>
    </location>
</feature>
<feature type="repeat" description="PPR" evidence="3">
    <location>
        <begin position="407"/>
        <end position="441"/>
    </location>
</feature>
<sequence>MKSLSALNRRIPRFTFRESLFQFKTCTSLPSQNLEVDSIQSISENPLYCLLRLCRTLSSLRKIHALLIVNGETDDPLLKTKLVSLYGTFGHVKHARLLFDEIRNPDIDSCKVMIRWYFMNDLNGEIIGFYKFMRRRFLVLDNIVLSIVLKACSELRDFVEGRKLHGYIVQLGSPDSFVLTGLVDMYAKCGEIDTACKVFERIRDRNVVCWTSMIVGYVQNNCAKEALLLFNRMRECLVEGNAYTLGSVVTACARLGALHQGKWVHGNVIKNGIEVNSYLFTSLLDMYVKCAAIWDARLIFDEVSIIDLVSWTAMIVGYAQSGFAEEALLLFTDKKWKNVYPNSVTLASVLSACAQSGNPNLGSSVQGLAIKLGQGDANVMNAVVDMYAKCSRIEDAVYLFESMVDKDVVSWNSILSGYSRNGYAYEAMRLFNRMRANCFRPDPVTLVTLLSVCASLGDIRFGSSLHAQSIRGGFLASLNVYIGTALLNLYAKCGDAKSARSVFDEMAEKNMVTWSAMIGGYGKQGYSNECLELFNDMLKENVEPTDIIFTTILSACSHTGMIREGWRLFQTMSQAYEFNPSMRHYVCVVDLLARSGNLEEALELIEKMPIQPDCTVFGAFLHGCITYSRFDLGDLAVRKMLELHPDDAGLYMLVSNLQASRGRWRQVGQLRDLLKKKGLRKQLGSSQVDLYIGEISSQRAQSFG</sequence>
<name>A0AAW2N0P8_SESRA</name>
<dbReference type="FunFam" id="1.25.40.10:FF:000212">
    <property type="entry name" value="Pentatricopeptide repeat-containing protein At2g03380, mitochondrial"/>
    <property type="match status" value="1"/>
</dbReference>
<reference evidence="4" key="1">
    <citation type="submission" date="2020-06" db="EMBL/GenBank/DDBJ databases">
        <authorList>
            <person name="Li T."/>
            <person name="Hu X."/>
            <person name="Zhang T."/>
            <person name="Song X."/>
            <person name="Zhang H."/>
            <person name="Dai N."/>
            <person name="Sheng W."/>
            <person name="Hou X."/>
            <person name="Wei L."/>
        </authorList>
    </citation>
    <scope>NUCLEOTIDE SEQUENCE</scope>
    <source>
        <strain evidence="4">G02</strain>
        <tissue evidence="4">Leaf</tissue>
    </source>
</reference>
<proteinExistence type="inferred from homology"/>
<dbReference type="SUPFAM" id="SSF48452">
    <property type="entry name" value="TPR-like"/>
    <property type="match status" value="1"/>
</dbReference>
<dbReference type="GO" id="GO:0003723">
    <property type="term" value="F:RNA binding"/>
    <property type="evidence" value="ECO:0007669"/>
    <property type="project" value="InterPro"/>
</dbReference>
<reference evidence="4" key="2">
    <citation type="journal article" date="2024" name="Plant">
        <title>Genomic evolution and insights into agronomic trait innovations of Sesamum species.</title>
        <authorList>
            <person name="Miao H."/>
            <person name="Wang L."/>
            <person name="Qu L."/>
            <person name="Liu H."/>
            <person name="Sun Y."/>
            <person name="Le M."/>
            <person name="Wang Q."/>
            <person name="Wei S."/>
            <person name="Zheng Y."/>
            <person name="Lin W."/>
            <person name="Duan Y."/>
            <person name="Cao H."/>
            <person name="Xiong S."/>
            <person name="Wang X."/>
            <person name="Wei L."/>
            <person name="Li C."/>
            <person name="Ma Q."/>
            <person name="Ju M."/>
            <person name="Zhao R."/>
            <person name="Li G."/>
            <person name="Mu C."/>
            <person name="Tian Q."/>
            <person name="Mei H."/>
            <person name="Zhang T."/>
            <person name="Gao T."/>
            <person name="Zhang H."/>
        </authorList>
    </citation>
    <scope>NUCLEOTIDE SEQUENCE</scope>
    <source>
        <strain evidence="4">G02</strain>
    </source>
</reference>
<dbReference type="Pfam" id="PF20431">
    <property type="entry name" value="E_motif"/>
    <property type="match status" value="1"/>
</dbReference>
<feature type="repeat" description="PPR" evidence="3">
    <location>
        <begin position="479"/>
        <end position="509"/>
    </location>
</feature>
<dbReference type="Pfam" id="PF13041">
    <property type="entry name" value="PPR_2"/>
    <property type="match status" value="3"/>
</dbReference>